<reference evidence="2 3" key="1">
    <citation type="submission" date="2019-08" db="EMBL/GenBank/DDBJ databases">
        <title>Bacillus genomes from the desert of Cuatro Cienegas, Coahuila.</title>
        <authorList>
            <person name="Olmedo-Alvarez G."/>
        </authorList>
    </citation>
    <scope>NUCLEOTIDE SEQUENCE [LARGE SCALE GENOMIC DNA]</scope>
    <source>
        <strain evidence="2 3">CH446_14T</strain>
    </source>
</reference>
<dbReference type="EMBL" id="VTER01000011">
    <property type="protein sequence ID" value="TYS45417.1"/>
    <property type="molecule type" value="Genomic_DNA"/>
</dbReference>
<accession>A0A5D4R1Z2</accession>
<dbReference type="AlphaFoldDB" id="A0A5D4R1Z2"/>
<proteinExistence type="predicted"/>
<sequence>MPFKIFKNQLIAVEGTKTPAGNSGKVETPQRGARGGSTPPRGKRSAWNGNQPPIPKANPSKNQLFKVYSSLFPSIIQDKLHI</sequence>
<evidence type="ECO:0000256" key="1">
    <source>
        <dbReference type="SAM" id="MobiDB-lite"/>
    </source>
</evidence>
<evidence type="ECO:0000313" key="3">
    <source>
        <dbReference type="Proteomes" id="UP000322139"/>
    </source>
</evidence>
<feature type="region of interest" description="Disordered" evidence="1">
    <location>
        <begin position="15"/>
        <end position="60"/>
    </location>
</feature>
<name>A0A5D4R1Z2_9BACI</name>
<protein>
    <submittedName>
        <fullName evidence="2">Uncharacterized protein</fullName>
    </submittedName>
</protein>
<organism evidence="2 3">
    <name type="scientific">Bacillus infantis</name>
    <dbReference type="NCBI Taxonomy" id="324767"/>
    <lineage>
        <taxon>Bacteria</taxon>
        <taxon>Bacillati</taxon>
        <taxon>Bacillota</taxon>
        <taxon>Bacilli</taxon>
        <taxon>Bacillales</taxon>
        <taxon>Bacillaceae</taxon>
        <taxon>Bacillus</taxon>
    </lineage>
</organism>
<comment type="caution">
    <text evidence="2">The sequence shown here is derived from an EMBL/GenBank/DDBJ whole genome shotgun (WGS) entry which is preliminary data.</text>
</comment>
<dbReference type="Proteomes" id="UP000322139">
    <property type="component" value="Unassembled WGS sequence"/>
</dbReference>
<evidence type="ECO:0000313" key="2">
    <source>
        <dbReference type="EMBL" id="TYS45417.1"/>
    </source>
</evidence>
<gene>
    <name evidence="2" type="ORF">FZD51_20185</name>
</gene>